<sequence length="309" mass="35486">MVYKRMQNKIAESRFTLPITAVYAILVCFACRLISDRLWIQMILLIVSTYLVIELNNTNSLIRIYSRMVSSTFLVLVSAANILFTSIEGGIVQLCIIGCYTALFYAYQNKQASGHVFYAFLCIGIASTVFIQIIFFIPILWILLTVNILAFSNRTFWASVLGLIAPYWFVGGYYIYTDEIDKFIQHFTNIIQFQPLFDYSAVTEHQIVTFAYIVLMIAIGTIHYLRNSYADKIRTRMLYELFIAMSISSAVFILLQPRHFNILMRILIVNTAPLIAHFIALTRTRLTNIAFYGIIGLSIGITAYNLWMH</sequence>
<feature type="transmembrane region" description="Helical" evidence="1">
    <location>
        <begin position="116"/>
        <end position="144"/>
    </location>
</feature>
<feature type="transmembrane region" description="Helical" evidence="1">
    <location>
        <begin position="156"/>
        <end position="176"/>
    </location>
</feature>
<organism evidence="2 3">
    <name type="scientific">Hoylesella pleuritidis F0068</name>
    <dbReference type="NCBI Taxonomy" id="1081904"/>
    <lineage>
        <taxon>Bacteria</taxon>
        <taxon>Pseudomonadati</taxon>
        <taxon>Bacteroidota</taxon>
        <taxon>Bacteroidia</taxon>
        <taxon>Bacteroidales</taxon>
        <taxon>Prevotellaceae</taxon>
        <taxon>Hoylesella</taxon>
    </lineage>
</organism>
<reference evidence="2 3" key="1">
    <citation type="submission" date="2013-08" db="EMBL/GenBank/DDBJ databases">
        <authorList>
            <person name="Durkin A.S."/>
            <person name="Haft D.R."/>
            <person name="McCorrison J."/>
            <person name="Torralba M."/>
            <person name="Gillis M."/>
            <person name="Haft D.H."/>
            <person name="Methe B."/>
            <person name="Sutton G."/>
            <person name="Nelson K.E."/>
        </authorList>
    </citation>
    <scope>NUCLEOTIDE SEQUENCE [LARGE SCALE GENOMIC DNA]</scope>
    <source>
        <strain evidence="2 3">F0068</strain>
    </source>
</reference>
<feature type="transmembrane region" description="Helical" evidence="1">
    <location>
        <begin position="40"/>
        <end position="57"/>
    </location>
</feature>
<dbReference type="AlphaFoldDB" id="U2MN41"/>
<evidence type="ECO:0000256" key="1">
    <source>
        <dbReference type="SAM" id="Phobius"/>
    </source>
</evidence>
<feature type="transmembrane region" description="Helical" evidence="1">
    <location>
        <begin position="90"/>
        <end position="107"/>
    </location>
</feature>
<comment type="caution">
    <text evidence="2">The sequence shown here is derived from an EMBL/GenBank/DDBJ whole genome shotgun (WGS) entry which is preliminary data.</text>
</comment>
<evidence type="ECO:0000313" key="2">
    <source>
        <dbReference type="EMBL" id="ERK03050.1"/>
    </source>
</evidence>
<evidence type="ECO:0000313" key="3">
    <source>
        <dbReference type="Proteomes" id="UP000016600"/>
    </source>
</evidence>
<feature type="transmembrane region" description="Helical" evidence="1">
    <location>
        <begin position="262"/>
        <end position="282"/>
    </location>
</feature>
<feature type="transmembrane region" description="Helical" evidence="1">
    <location>
        <begin position="289"/>
        <end position="307"/>
    </location>
</feature>
<dbReference type="PATRIC" id="fig|1081904.3.peg.897"/>
<keyword evidence="1" id="KW-1133">Transmembrane helix</keyword>
<dbReference type="EMBL" id="AWET01000018">
    <property type="protein sequence ID" value="ERK03050.1"/>
    <property type="molecule type" value="Genomic_DNA"/>
</dbReference>
<accession>U2MN41</accession>
<name>U2MN41_9BACT</name>
<dbReference type="Proteomes" id="UP000016600">
    <property type="component" value="Unassembled WGS sequence"/>
</dbReference>
<gene>
    <name evidence="2" type="ORF">HMPREF1218_1699</name>
</gene>
<feature type="transmembrane region" description="Helical" evidence="1">
    <location>
        <begin position="237"/>
        <end position="256"/>
    </location>
</feature>
<protein>
    <submittedName>
        <fullName evidence="2">Putative membrane protein</fullName>
    </submittedName>
</protein>
<keyword evidence="1" id="KW-0472">Membrane</keyword>
<proteinExistence type="predicted"/>
<keyword evidence="1" id="KW-0812">Transmembrane</keyword>
<keyword evidence="3" id="KW-1185">Reference proteome</keyword>
<feature type="transmembrane region" description="Helical" evidence="1">
    <location>
        <begin position="207"/>
        <end position="225"/>
    </location>
</feature>